<organism evidence="2 3">
    <name type="scientific">Mycolicibacterium novocastrense</name>
    <name type="common">Mycobacterium novocastrense</name>
    <dbReference type="NCBI Taxonomy" id="59813"/>
    <lineage>
        <taxon>Bacteria</taxon>
        <taxon>Bacillati</taxon>
        <taxon>Actinomycetota</taxon>
        <taxon>Actinomycetes</taxon>
        <taxon>Mycobacteriales</taxon>
        <taxon>Mycobacteriaceae</taxon>
        <taxon>Mycolicibacterium</taxon>
    </lineage>
</organism>
<comment type="caution">
    <text evidence="2">The sequence shown here is derived from an EMBL/GenBank/DDBJ whole genome shotgun (WGS) entry which is preliminary data.</text>
</comment>
<proteinExistence type="predicted"/>
<feature type="chain" id="PRO_5045393607" description="Secreted protein" evidence="1">
    <location>
        <begin position="24"/>
        <end position="159"/>
    </location>
</feature>
<protein>
    <recommendedName>
        <fullName evidence="4">Secreted protein</fullName>
    </recommendedName>
</protein>
<name>A0ABQ0KKR5_MYCNV</name>
<dbReference type="Proteomes" id="UP000069773">
    <property type="component" value="Unassembled WGS sequence"/>
</dbReference>
<keyword evidence="3" id="KW-1185">Reference proteome</keyword>
<evidence type="ECO:0000256" key="1">
    <source>
        <dbReference type="SAM" id="SignalP"/>
    </source>
</evidence>
<gene>
    <name evidence="2" type="ORF">RMCN_3208</name>
</gene>
<keyword evidence="1" id="KW-0732">Signal</keyword>
<reference evidence="2 3" key="1">
    <citation type="journal article" date="2016" name="Genome Announc.">
        <title>Draft Genome Sequences of Five Rapidly Growing Mycobacterium Species, M. thermoresistibile, M. fortuitum subsp. acetamidolyticum, M. canariasense, M. brisbanense, and M. novocastrense.</title>
        <authorList>
            <person name="Katahira K."/>
            <person name="Ogura Y."/>
            <person name="Gotoh Y."/>
            <person name="Hayashi T."/>
        </authorList>
    </citation>
    <scope>NUCLEOTIDE SEQUENCE [LARGE SCALE GENOMIC DNA]</scope>
    <source>
        <strain evidence="2 3">JCM18114</strain>
    </source>
</reference>
<evidence type="ECO:0008006" key="4">
    <source>
        <dbReference type="Google" id="ProtNLM"/>
    </source>
</evidence>
<dbReference type="EMBL" id="BCTA01000036">
    <property type="protein sequence ID" value="GAT10075.1"/>
    <property type="molecule type" value="Genomic_DNA"/>
</dbReference>
<sequence>MIRALTIVASIIAAVQFAPPAQAQNEVAINGVFTAFSDGRWATTNDSRHDEASVTQTWTITSTCTTYQDCTGRVDSDQGWSAEAVYMSGRWKVTRTVPDWEPCIDGTAYPGKQAWVFWLGYPPDPNKYVGWDKTEGPSGACGFNKVLDIEMPFTLTRVG</sequence>
<feature type="signal peptide" evidence="1">
    <location>
        <begin position="1"/>
        <end position="23"/>
    </location>
</feature>
<evidence type="ECO:0000313" key="2">
    <source>
        <dbReference type="EMBL" id="GAT10075.1"/>
    </source>
</evidence>
<dbReference type="RefSeq" id="WP_067390853.1">
    <property type="nucleotide sequence ID" value="NZ_BCTA01000036.1"/>
</dbReference>
<evidence type="ECO:0000313" key="3">
    <source>
        <dbReference type="Proteomes" id="UP000069773"/>
    </source>
</evidence>
<accession>A0ABQ0KKR5</accession>